<name>A0A558BEZ6_9PSEU</name>
<feature type="compositionally biased region" description="Basic and acidic residues" evidence="1">
    <location>
        <begin position="1"/>
        <end position="13"/>
    </location>
</feature>
<dbReference type="Proteomes" id="UP000320011">
    <property type="component" value="Unassembled WGS sequence"/>
</dbReference>
<organism evidence="2 3">
    <name type="scientific">Amycolatopsis rhizosphaerae</name>
    <dbReference type="NCBI Taxonomy" id="2053003"/>
    <lineage>
        <taxon>Bacteria</taxon>
        <taxon>Bacillati</taxon>
        <taxon>Actinomycetota</taxon>
        <taxon>Actinomycetes</taxon>
        <taxon>Pseudonocardiales</taxon>
        <taxon>Pseudonocardiaceae</taxon>
        <taxon>Amycolatopsis</taxon>
    </lineage>
</organism>
<evidence type="ECO:0000313" key="3">
    <source>
        <dbReference type="Proteomes" id="UP000320011"/>
    </source>
</evidence>
<feature type="compositionally biased region" description="Pro residues" evidence="1">
    <location>
        <begin position="903"/>
        <end position="914"/>
    </location>
</feature>
<dbReference type="Gene3D" id="3.40.50.300">
    <property type="entry name" value="P-loop containing nucleotide triphosphate hydrolases"/>
    <property type="match status" value="1"/>
</dbReference>
<reference evidence="2 3" key="1">
    <citation type="submission" date="2019-07" db="EMBL/GenBank/DDBJ databases">
        <authorList>
            <person name="Duangmal K."/>
            <person name="Teo W.F.A."/>
        </authorList>
    </citation>
    <scope>NUCLEOTIDE SEQUENCE [LARGE SCALE GENOMIC DNA]</scope>
    <source>
        <strain evidence="2 3">TBRC 6029</strain>
    </source>
</reference>
<keyword evidence="3" id="KW-1185">Reference proteome</keyword>
<feature type="region of interest" description="Disordered" evidence="1">
    <location>
        <begin position="880"/>
        <end position="965"/>
    </location>
</feature>
<dbReference type="SUPFAM" id="SSF52540">
    <property type="entry name" value="P-loop containing nucleoside triphosphate hydrolases"/>
    <property type="match status" value="1"/>
</dbReference>
<dbReference type="InterPro" id="IPR027417">
    <property type="entry name" value="P-loop_NTPase"/>
</dbReference>
<evidence type="ECO:0000256" key="1">
    <source>
        <dbReference type="SAM" id="MobiDB-lite"/>
    </source>
</evidence>
<feature type="compositionally biased region" description="Acidic residues" evidence="1">
    <location>
        <begin position="915"/>
        <end position="925"/>
    </location>
</feature>
<evidence type="ECO:0000313" key="2">
    <source>
        <dbReference type="EMBL" id="TVT35083.1"/>
    </source>
</evidence>
<accession>A0A558BEZ6</accession>
<dbReference type="AlphaFoldDB" id="A0A558BEZ6"/>
<proteinExistence type="predicted"/>
<sequence>MFGRRKDREHDSRGAAQQWQPRPGRATPAKPKQANRRLPGEQAIPTYTPSIAARSIDGHLLRTGHEVYAWYRLAPQRWSFRSDSQRRDLIAAIAGQYAELQGRWLHLRVTTRPYPIRMWAEAHVHNAVGRPQDTPGALSFDDYLIGEQQQLMGRSMAEKEVYLGVQVQTRRMVDRAVESAAPLLRRILPEAVDAELTALDSEVEHLDQVIGSSGLEGRPVHAEEMSWLMHRSCSLGLPAPRNLPAVPGSAWEPEDLASFTDAADFHAEPYAPTLTVRGRTGSNAGIKRHVAVLTVGQMHGLQIPEVDDPWVQHADRLPAAVEWSARIYVRRPEEVAGELQRQMNKVRSQVKHYTDEHELEPPQSLARQASRVLEIDDEMTSGFTALATRVRSWWRLAVSGPTEREALRLAQQLLDLYKPKIAIEHPEAQYALAREFIPGEPLSSSAYMRRGSVVWAASAVPTATAEVGDRRGILLGETCTATRRPVAWDPWMAQEIRDGSGLTAMVAGLGGGKSFLGGGIVYKTLRAGAHWTLLDPSGPLSRLCDLPEIRPYARPINLLNAQPGILNPYRVVAEPLLEHFLDEDDPERAWRRERALAGATRRRLVLDVLIGVLPYEVSRMPQSRIVLLRAVRAVGGRYDADPGQVIDALRRDSSEHHEHAVVVADFLDEMRERMSLLIPEDDADPYSETRDDRLTVLTMAGLTLPKDGVGREHWTDAEALGVEMLNLAAWLTQRSVYEKPKDQRKGVWIDEAFFLSEVPTGRVLMNRFARDSRKWNVRVLLSSQIPADFLKIQGFVALLDSVFVGRLDDDEAQADALRLLKVPVGVGYEQVVAALGRRPGAQRGLERDRDPRQFIFGDGAGGVERIRVDFSGPHLEHLRAALDTTPGSKDALPADSRARGAEPPAPEQRVPVPPPDDELEPDLELAAEREVGLTEEQILAEEGLAGGSGEPATAGKRGGHGRDAA</sequence>
<gene>
    <name evidence="2" type="ORF">FNH05_26320</name>
</gene>
<reference evidence="2 3" key="2">
    <citation type="submission" date="2019-08" db="EMBL/GenBank/DDBJ databases">
        <title>Amycolatopsis acidicola sp. nov., isolated from peat swamp forest soil.</title>
        <authorList>
            <person name="Srisuk N."/>
        </authorList>
    </citation>
    <scope>NUCLEOTIDE SEQUENCE [LARGE SCALE GENOMIC DNA]</scope>
    <source>
        <strain evidence="2 3">TBRC 6029</strain>
    </source>
</reference>
<dbReference type="EMBL" id="VJWX01000334">
    <property type="protein sequence ID" value="TVT35083.1"/>
    <property type="molecule type" value="Genomic_DNA"/>
</dbReference>
<comment type="caution">
    <text evidence="2">The sequence shown here is derived from an EMBL/GenBank/DDBJ whole genome shotgun (WGS) entry which is preliminary data.</text>
</comment>
<dbReference type="RefSeq" id="WP_144591403.1">
    <property type="nucleotide sequence ID" value="NZ_VJWX01000334.1"/>
</dbReference>
<dbReference type="Pfam" id="PF12846">
    <property type="entry name" value="AAA_10"/>
    <property type="match status" value="1"/>
</dbReference>
<protein>
    <submittedName>
        <fullName evidence="2">ATPase</fullName>
    </submittedName>
</protein>
<feature type="region of interest" description="Disordered" evidence="1">
    <location>
        <begin position="1"/>
        <end position="46"/>
    </location>
</feature>
<dbReference type="OrthoDB" id="3885223at2"/>